<feature type="transmembrane region" description="Helical" evidence="1">
    <location>
        <begin position="223"/>
        <end position="244"/>
    </location>
</feature>
<protein>
    <recommendedName>
        <fullName evidence="4">TraX protein</fullName>
    </recommendedName>
</protein>
<gene>
    <name evidence="2" type="ORF">IAC78_02820</name>
</gene>
<evidence type="ECO:0008006" key="4">
    <source>
        <dbReference type="Google" id="ProtNLM"/>
    </source>
</evidence>
<feature type="transmembrane region" description="Helical" evidence="1">
    <location>
        <begin position="256"/>
        <end position="273"/>
    </location>
</feature>
<reference evidence="2" key="1">
    <citation type="submission" date="2020-10" db="EMBL/GenBank/DDBJ databases">
        <authorList>
            <person name="Gilroy R."/>
        </authorList>
    </citation>
    <scope>NUCLEOTIDE SEQUENCE</scope>
    <source>
        <strain evidence="2">1748</strain>
    </source>
</reference>
<feature type="transmembrane region" description="Helical" evidence="1">
    <location>
        <begin position="73"/>
        <end position="91"/>
    </location>
</feature>
<proteinExistence type="predicted"/>
<comment type="caution">
    <text evidence="2">The sequence shown here is derived from an EMBL/GenBank/DDBJ whole genome shotgun (WGS) entry which is preliminary data.</text>
</comment>
<feature type="transmembrane region" description="Helical" evidence="1">
    <location>
        <begin position="97"/>
        <end position="115"/>
    </location>
</feature>
<dbReference type="AlphaFoldDB" id="A0A9D9D6G8"/>
<dbReference type="Pfam" id="PF05857">
    <property type="entry name" value="TraX"/>
    <property type="match status" value="1"/>
</dbReference>
<evidence type="ECO:0000313" key="3">
    <source>
        <dbReference type="Proteomes" id="UP000823629"/>
    </source>
</evidence>
<feature type="transmembrane region" description="Helical" evidence="1">
    <location>
        <begin position="194"/>
        <end position="211"/>
    </location>
</feature>
<keyword evidence="1" id="KW-0472">Membrane</keyword>
<dbReference type="InterPro" id="IPR008875">
    <property type="entry name" value="TraX"/>
</dbReference>
<dbReference type="EMBL" id="JADING010000079">
    <property type="protein sequence ID" value="MBO8414394.1"/>
    <property type="molecule type" value="Genomic_DNA"/>
</dbReference>
<dbReference type="Proteomes" id="UP000823629">
    <property type="component" value="Unassembled WGS sequence"/>
</dbReference>
<sequence>MENTAKKLNLKVLNSLVLKIIAVVAMTIDHIGFFFFPIDSTSYEVLRIIGRLALPLFCFLSTQGAIHSHNNFIYALKLIVLGVAIDLVYYLFSKQYIGNALTSLGFGVLALSLILRKNKLSFLAIPVIVVSILTDFSFFPIRIDGGAIAMLLMLAYLFAEKGADMYLTYLGKKTEFSDEGIVLMKKDILRQKQNILAFVMTFVVYILFMFADMWQLNQYPVANILPFKVESYGVIASVLLLFYNGKRGYNNKILNISFYAYYPLHVALLYLIASLL</sequence>
<keyword evidence="1" id="KW-1133">Transmembrane helix</keyword>
<accession>A0A9D9D6G8</accession>
<feature type="transmembrane region" description="Helical" evidence="1">
    <location>
        <begin position="147"/>
        <end position="167"/>
    </location>
</feature>
<feature type="transmembrane region" description="Helical" evidence="1">
    <location>
        <begin position="122"/>
        <end position="141"/>
    </location>
</feature>
<feature type="transmembrane region" description="Helical" evidence="1">
    <location>
        <begin position="12"/>
        <end position="36"/>
    </location>
</feature>
<evidence type="ECO:0000256" key="1">
    <source>
        <dbReference type="SAM" id="Phobius"/>
    </source>
</evidence>
<name>A0A9D9D6G8_9BACL</name>
<feature type="transmembrane region" description="Helical" evidence="1">
    <location>
        <begin position="48"/>
        <end position="66"/>
    </location>
</feature>
<keyword evidence="1" id="KW-0812">Transmembrane</keyword>
<reference evidence="2" key="2">
    <citation type="journal article" date="2021" name="PeerJ">
        <title>Extensive microbial diversity within the chicken gut microbiome revealed by metagenomics and culture.</title>
        <authorList>
            <person name="Gilroy R."/>
            <person name="Ravi A."/>
            <person name="Getino M."/>
            <person name="Pursley I."/>
            <person name="Horton D.L."/>
            <person name="Alikhan N.F."/>
            <person name="Baker D."/>
            <person name="Gharbi K."/>
            <person name="Hall N."/>
            <person name="Watson M."/>
            <person name="Adriaenssens E.M."/>
            <person name="Foster-Nyarko E."/>
            <person name="Jarju S."/>
            <person name="Secka A."/>
            <person name="Antonio M."/>
            <person name="Oren A."/>
            <person name="Chaudhuri R.R."/>
            <person name="La Ragione R."/>
            <person name="Hildebrand F."/>
            <person name="Pallen M.J."/>
        </authorList>
    </citation>
    <scope>NUCLEOTIDE SEQUENCE</scope>
    <source>
        <strain evidence="2">1748</strain>
    </source>
</reference>
<organism evidence="2 3">
    <name type="scientific">Candidatus Scatoplasma merdavium</name>
    <dbReference type="NCBI Taxonomy" id="2840932"/>
    <lineage>
        <taxon>Bacteria</taxon>
        <taxon>Bacillati</taxon>
        <taxon>Bacillota</taxon>
        <taxon>Bacilli</taxon>
        <taxon>Bacillales</taxon>
        <taxon>Candidatus Scatoplasma</taxon>
    </lineage>
</organism>
<evidence type="ECO:0000313" key="2">
    <source>
        <dbReference type="EMBL" id="MBO8414394.1"/>
    </source>
</evidence>